<feature type="compositionally biased region" description="Basic and acidic residues" evidence="3">
    <location>
        <begin position="395"/>
        <end position="411"/>
    </location>
</feature>
<feature type="compositionally biased region" description="Basic and acidic residues" evidence="3">
    <location>
        <begin position="314"/>
        <end position="335"/>
    </location>
</feature>
<dbReference type="InterPro" id="IPR019579">
    <property type="entry name" value="FAM161A/B"/>
</dbReference>
<protein>
    <submittedName>
        <fullName evidence="4">F161A-like protein</fullName>
    </submittedName>
</protein>
<reference evidence="4" key="1">
    <citation type="submission" date="2022-11" db="EMBL/GenBank/DDBJ databases">
        <title>Centuries of genome instability and evolution in soft-shell clam transmissible cancer (bioRxiv).</title>
        <authorList>
            <person name="Hart S.F.M."/>
            <person name="Yonemitsu M.A."/>
            <person name="Giersch R.M."/>
            <person name="Beal B.F."/>
            <person name="Arriagada G."/>
            <person name="Davis B.W."/>
            <person name="Ostrander E.A."/>
            <person name="Goff S.P."/>
            <person name="Metzger M.J."/>
        </authorList>
    </citation>
    <scope>NUCLEOTIDE SEQUENCE</scope>
    <source>
        <strain evidence="4">MELC-2E11</strain>
        <tissue evidence="4">Siphon/mantle</tissue>
    </source>
</reference>
<keyword evidence="5" id="KW-1185">Reference proteome</keyword>
<sequence>MATMATTHSLSVLTNSSVKPPRNPRTGLSQSLHEQPRQTLGRYSGIFYDDYDNHFGNEKEVYDPKSTSRIPKTADPATLIQLSNLSDDEFYQKLLELKGEQRKVLQKCEKIYIEKHKGEIVPTFCDQDSGEEKETSVEKPFSRTRDRPLNTDTFVDEDGVLVSTKRAKSPEIERYSPEPQSETSKPPTGRPPLAFTAKSFTSPARPMSAPIPRDIARSLDDLRNSVNGLRKSFEASDDEYIPDDTVSEPYRERDRSFSRIDEMWQNFSIEEYAPRRTLSKERPSSASMTRKEKTKKEETWRHRLTVPKPFTMTLREESKEKKKSRNMVEFEEKQSEQQIQEEEELKKKFKARPVPAHVYLPLFDEIQDKGEERRRQIRQSSADLLKSQEKPFSFMKREEDRKQHERFDRDCNQKVEKQIKTESAPVFKAKPVPKFVFDSSVDDKLMEEEEYRKIRIKMRAEELLHTASLPPNMSARERMKVQKEREQKLKSKKKSGKSAARPRINHEVPNYDALYRHFQKELQRRKSMKEGTVTQPFRLETEATSKSARDKMKEQLEREEQLRREDRWPYGTQKKIKLGHISTSLDSLPSKSTRSADVRNSKTRTKLQRLSDREMAEIEEDRRRRVREMRLRREIQEKTKYDTPRQKPEDKKRENREAERARMEQYEQELQEMKSRISRRPLLFEQTTQVNAKKKAEKKFNATLRSVGLDEDFVQSRGSCSASVQDYTDEYDDDFEDTAVKHREDTYTKRRDSEGSLSPEEAE</sequence>
<name>A0ABY7FF65_MYAAR</name>
<dbReference type="Pfam" id="PF10595">
    <property type="entry name" value="FAM161A_B"/>
    <property type="match status" value="1"/>
</dbReference>
<feature type="region of interest" description="Disordered" evidence="3">
    <location>
        <begin position="124"/>
        <end position="213"/>
    </location>
</feature>
<dbReference type="PANTHER" id="PTHR21501:SF1">
    <property type="entry name" value="PROTEIN FAM-161"/>
    <property type="match status" value="1"/>
</dbReference>
<feature type="compositionally biased region" description="Basic and acidic residues" evidence="3">
    <location>
        <begin position="539"/>
        <end position="568"/>
    </location>
</feature>
<feature type="region of interest" description="Disordered" evidence="3">
    <location>
        <begin position="465"/>
        <end position="674"/>
    </location>
</feature>
<dbReference type="Proteomes" id="UP001164746">
    <property type="component" value="Chromosome 11"/>
</dbReference>
<feature type="region of interest" description="Disordered" evidence="3">
    <location>
        <begin position="1"/>
        <end position="35"/>
    </location>
</feature>
<feature type="compositionally biased region" description="Basic and acidic residues" evidence="3">
    <location>
        <begin position="272"/>
        <end position="301"/>
    </location>
</feature>
<keyword evidence="2" id="KW-0175">Coiled coil</keyword>
<evidence type="ECO:0000313" key="4">
    <source>
        <dbReference type="EMBL" id="WAR19576.1"/>
    </source>
</evidence>
<gene>
    <name evidence="4" type="ORF">MAR_001414</name>
</gene>
<organism evidence="4 5">
    <name type="scientific">Mya arenaria</name>
    <name type="common">Soft-shell clam</name>
    <dbReference type="NCBI Taxonomy" id="6604"/>
    <lineage>
        <taxon>Eukaryota</taxon>
        <taxon>Metazoa</taxon>
        <taxon>Spiralia</taxon>
        <taxon>Lophotrochozoa</taxon>
        <taxon>Mollusca</taxon>
        <taxon>Bivalvia</taxon>
        <taxon>Autobranchia</taxon>
        <taxon>Heteroconchia</taxon>
        <taxon>Euheterodonta</taxon>
        <taxon>Imparidentia</taxon>
        <taxon>Neoheterodontei</taxon>
        <taxon>Myida</taxon>
        <taxon>Myoidea</taxon>
        <taxon>Myidae</taxon>
        <taxon>Mya</taxon>
    </lineage>
</organism>
<dbReference type="InterPro" id="IPR051655">
    <property type="entry name" value="FAM161"/>
</dbReference>
<feature type="compositionally biased region" description="Basic and acidic residues" evidence="3">
    <location>
        <begin position="130"/>
        <end position="149"/>
    </location>
</feature>
<comment type="similarity">
    <text evidence="1">Belongs to the FAM161 family.</text>
</comment>
<evidence type="ECO:0000256" key="2">
    <source>
        <dbReference type="ARBA" id="ARBA00023054"/>
    </source>
</evidence>
<evidence type="ECO:0000256" key="1">
    <source>
        <dbReference type="ARBA" id="ARBA00006663"/>
    </source>
</evidence>
<proteinExistence type="inferred from homology"/>
<feature type="compositionally biased region" description="Basic and acidic residues" evidence="3">
    <location>
        <begin position="609"/>
        <end position="674"/>
    </location>
</feature>
<evidence type="ECO:0000313" key="5">
    <source>
        <dbReference type="Proteomes" id="UP001164746"/>
    </source>
</evidence>
<feature type="compositionally biased region" description="Basic and acidic residues" evidence="3">
    <location>
        <begin position="475"/>
        <end position="489"/>
    </location>
</feature>
<feature type="compositionally biased region" description="Polar residues" evidence="3">
    <location>
        <begin position="581"/>
        <end position="593"/>
    </location>
</feature>
<feature type="region of interest" description="Disordered" evidence="3">
    <location>
        <begin position="735"/>
        <end position="763"/>
    </location>
</feature>
<dbReference type="EMBL" id="CP111022">
    <property type="protein sequence ID" value="WAR19576.1"/>
    <property type="molecule type" value="Genomic_DNA"/>
</dbReference>
<feature type="compositionally biased region" description="Basic and acidic residues" evidence="3">
    <location>
        <begin position="738"/>
        <end position="754"/>
    </location>
</feature>
<accession>A0ABY7FF65</accession>
<feature type="region of interest" description="Disordered" evidence="3">
    <location>
        <begin position="271"/>
        <end position="346"/>
    </location>
</feature>
<dbReference type="PANTHER" id="PTHR21501">
    <property type="entry name" value="PROTEIN FAM-161"/>
    <property type="match status" value="1"/>
</dbReference>
<evidence type="ECO:0000256" key="3">
    <source>
        <dbReference type="SAM" id="MobiDB-lite"/>
    </source>
</evidence>
<feature type="compositionally biased region" description="Polar residues" evidence="3">
    <location>
        <begin position="1"/>
        <end position="18"/>
    </location>
</feature>
<feature type="region of interest" description="Disordered" evidence="3">
    <location>
        <begin position="371"/>
        <end position="411"/>
    </location>
</feature>
<feature type="compositionally biased region" description="Basic and acidic residues" evidence="3">
    <location>
        <begin position="514"/>
        <end position="524"/>
    </location>
</feature>